<dbReference type="InterPro" id="IPR019886">
    <property type="entry name" value="Na_symporter_ssu"/>
</dbReference>
<sequence length="90" mass="10679">MRDRALYWRRIKALTLLLLLVWFGVTFGVSFYAREWDFYFFGWPFGFWVAAQGAIVVYGLLIAFYAWAANRLDDLHGVVEPPDIHEPRRH</sequence>
<keyword evidence="1" id="KW-0472">Membrane</keyword>
<dbReference type="Pfam" id="PF13937">
    <property type="entry name" value="DUF4212"/>
    <property type="match status" value="1"/>
</dbReference>
<gene>
    <name evidence="3" type="ORF">SRAA_0627</name>
</gene>
<dbReference type="Proteomes" id="UP000067461">
    <property type="component" value="Chromosome"/>
</dbReference>
<dbReference type="EMBL" id="AP014568">
    <property type="protein sequence ID" value="BAO80481.1"/>
    <property type="molecule type" value="Genomic_DNA"/>
</dbReference>
<evidence type="ECO:0000313" key="3">
    <source>
        <dbReference type="EMBL" id="BAO80481.1"/>
    </source>
</evidence>
<keyword evidence="4" id="KW-1185">Reference proteome</keyword>
<dbReference type="AlphaFoldDB" id="A0A060NFY7"/>
<dbReference type="RefSeq" id="WP_045530906.1">
    <property type="nucleotide sequence ID" value="NZ_AP014568.1"/>
</dbReference>
<feature type="transmembrane region" description="Helical" evidence="1">
    <location>
        <begin position="12"/>
        <end position="33"/>
    </location>
</feature>
<proteinExistence type="predicted"/>
<dbReference type="OrthoDB" id="9797746at2"/>
<dbReference type="KEGG" id="cbaa:SRAA_0627"/>
<dbReference type="HOGENOM" id="CLU_140854_3_0_4"/>
<dbReference type="STRING" id="1458425.SRAA_0627"/>
<accession>A0A060NFY7</accession>
<evidence type="ECO:0000256" key="1">
    <source>
        <dbReference type="SAM" id="Phobius"/>
    </source>
</evidence>
<keyword evidence="1" id="KW-1133">Transmembrane helix</keyword>
<evidence type="ECO:0000313" key="4">
    <source>
        <dbReference type="Proteomes" id="UP000067461"/>
    </source>
</evidence>
<dbReference type="NCBIfam" id="TIGR03647">
    <property type="entry name" value="Na_symport_sm"/>
    <property type="match status" value="1"/>
</dbReference>
<keyword evidence="1" id="KW-0812">Transmembrane</keyword>
<evidence type="ECO:0000259" key="2">
    <source>
        <dbReference type="Pfam" id="PF13937"/>
    </source>
</evidence>
<reference evidence="3 4" key="1">
    <citation type="journal article" date="2014" name="Nat. Commun.">
        <title>Physiological and genomic features of highly alkaliphilic hydrogen-utilizing Betaproteobacteria from a continental serpentinizing site.</title>
        <authorList>
            <person name="Suzuki S."/>
            <person name="Kuenen J.G."/>
            <person name="Schipper K."/>
            <person name="van der Velde S."/>
            <person name="Ishii S."/>
            <person name="Wu A."/>
            <person name="Sorokin D.Y."/>
            <person name="Tenney A."/>
            <person name="Meng X.Y."/>
            <person name="Morrill P.L."/>
            <person name="Kamagata Y."/>
            <person name="Muyzer G."/>
            <person name="Nealson K.H."/>
        </authorList>
    </citation>
    <scope>NUCLEOTIDE SEQUENCE [LARGE SCALE GENOMIC DNA]</scope>
    <source>
        <strain evidence="3 4">A1</strain>
    </source>
</reference>
<organism evidence="3 4">
    <name type="scientific">Serpentinimonas raichei</name>
    <dbReference type="NCBI Taxonomy" id="1458425"/>
    <lineage>
        <taxon>Bacteria</taxon>
        <taxon>Pseudomonadati</taxon>
        <taxon>Pseudomonadota</taxon>
        <taxon>Betaproteobacteria</taxon>
        <taxon>Burkholderiales</taxon>
        <taxon>Comamonadaceae</taxon>
        <taxon>Serpentinimonas</taxon>
    </lineage>
</organism>
<feature type="transmembrane region" description="Helical" evidence="1">
    <location>
        <begin position="45"/>
        <end position="67"/>
    </location>
</feature>
<name>A0A060NFY7_9BURK</name>
<protein>
    <submittedName>
        <fullName evidence="3">Predicted membrane protein</fullName>
    </submittedName>
</protein>
<feature type="domain" description="Sodium symporter small subunit" evidence="2">
    <location>
        <begin position="6"/>
        <end position="78"/>
    </location>
</feature>